<dbReference type="STRING" id="1090322.MettiDRAFT_0378"/>
<evidence type="ECO:0000259" key="6">
    <source>
        <dbReference type="PROSITE" id="PS50093"/>
    </source>
</evidence>
<dbReference type="Gene3D" id="2.60.40.4190">
    <property type="match status" value="2"/>
</dbReference>
<evidence type="ECO:0000256" key="2">
    <source>
        <dbReference type="ARBA" id="ARBA00022737"/>
    </source>
</evidence>
<dbReference type="InterPro" id="IPR006457">
    <property type="entry name" value="S_layer-rel_Mac"/>
</dbReference>
<protein>
    <submittedName>
        <fullName evidence="7">S-layer-related duplication domain</fullName>
    </submittedName>
</protein>
<dbReference type="Pfam" id="PF07752">
    <property type="entry name" value="S-layer"/>
    <property type="match status" value="2"/>
</dbReference>
<dbReference type="PROSITE" id="PS50093">
    <property type="entry name" value="PKD"/>
    <property type="match status" value="2"/>
</dbReference>
<comment type="pathway">
    <text evidence="1">Protein modification; protein ubiquitination.</text>
</comment>
<dbReference type="Pfam" id="PF18911">
    <property type="entry name" value="PKD_4"/>
    <property type="match status" value="2"/>
</dbReference>
<dbReference type="NCBIfam" id="TIGR03804">
    <property type="entry name" value="para_beta_helix"/>
    <property type="match status" value="5"/>
</dbReference>
<gene>
    <name evidence="7" type="ORF">MettiDRAFT_0378</name>
</gene>
<dbReference type="InterPro" id="IPR022409">
    <property type="entry name" value="PKD/Chitinase_dom"/>
</dbReference>
<keyword evidence="5" id="KW-0812">Transmembrane</keyword>
<feature type="region of interest" description="Disordered" evidence="4">
    <location>
        <begin position="1137"/>
        <end position="1165"/>
    </location>
</feature>
<feature type="compositionally biased region" description="Gly residues" evidence="4">
    <location>
        <begin position="1153"/>
        <end position="1164"/>
    </location>
</feature>
<dbReference type="InterPro" id="IPR012334">
    <property type="entry name" value="Pectin_lyas_fold"/>
</dbReference>
<feature type="transmembrane region" description="Helical" evidence="5">
    <location>
        <begin position="1357"/>
        <end position="1377"/>
    </location>
</feature>
<proteinExistence type="predicted"/>
<dbReference type="PANTHER" id="PTHR22990:SF15">
    <property type="entry name" value="F-BOX ONLY PROTEIN 10"/>
    <property type="match status" value="1"/>
</dbReference>
<dbReference type="NCBIfam" id="TIGR04213">
    <property type="entry name" value="PGF_pre_PGF"/>
    <property type="match status" value="1"/>
</dbReference>
<evidence type="ECO:0000313" key="7">
    <source>
        <dbReference type="EMBL" id="ETA66973.1"/>
    </source>
</evidence>
<dbReference type="SMART" id="SM00722">
    <property type="entry name" value="CASH"/>
    <property type="match status" value="2"/>
</dbReference>
<dbReference type="EMBL" id="AZAJ01000001">
    <property type="protein sequence ID" value="ETA66973.1"/>
    <property type="molecule type" value="Genomic_DNA"/>
</dbReference>
<dbReference type="InterPro" id="IPR006633">
    <property type="entry name" value="Carb-bd_sugar_hydrolysis-dom"/>
</dbReference>
<dbReference type="Gene3D" id="2.60.40.10">
    <property type="entry name" value="Immunoglobulins"/>
    <property type="match status" value="2"/>
</dbReference>
<dbReference type="SMART" id="SM00710">
    <property type="entry name" value="PbH1"/>
    <property type="match status" value="12"/>
</dbReference>
<feature type="domain" description="PKD" evidence="6">
    <location>
        <begin position="435"/>
        <end position="489"/>
    </location>
</feature>
<dbReference type="Gene3D" id="2.60.98.40">
    <property type="match status" value="2"/>
</dbReference>
<dbReference type="InterPro" id="IPR007742">
    <property type="entry name" value="NosD_dom"/>
</dbReference>
<evidence type="ECO:0000313" key="8">
    <source>
        <dbReference type="Proteomes" id="UP000019483"/>
    </source>
</evidence>
<dbReference type="FunFam" id="2.60.40.10:FF:000270">
    <property type="entry name" value="Cell surface protein"/>
    <property type="match status" value="2"/>
</dbReference>
<dbReference type="InterPro" id="IPR006626">
    <property type="entry name" value="PbH1"/>
</dbReference>
<dbReference type="InterPro" id="IPR000601">
    <property type="entry name" value="PKD_dom"/>
</dbReference>
<keyword evidence="5" id="KW-0472">Membrane</keyword>
<dbReference type="InterPro" id="IPR035986">
    <property type="entry name" value="PKD_dom_sf"/>
</dbReference>
<accession>W9DP82</accession>
<dbReference type="SUPFAM" id="SSF49299">
    <property type="entry name" value="PKD domain"/>
    <property type="match status" value="2"/>
</dbReference>
<dbReference type="OrthoDB" id="36243at2157"/>
<dbReference type="Gene3D" id="2.160.20.10">
    <property type="entry name" value="Single-stranded right-handed beta-helix, Pectin lyase-like"/>
    <property type="match status" value="2"/>
</dbReference>
<dbReference type="InterPro" id="IPR013783">
    <property type="entry name" value="Ig-like_fold"/>
</dbReference>
<evidence type="ECO:0000256" key="4">
    <source>
        <dbReference type="SAM" id="MobiDB-lite"/>
    </source>
</evidence>
<dbReference type="RefSeq" id="WP_023844109.1">
    <property type="nucleotide sequence ID" value="NZ_AZAJ01000001.1"/>
</dbReference>
<dbReference type="InterPro" id="IPR011050">
    <property type="entry name" value="Pectin_lyase_fold/virulence"/>
</dbReference>
<evidence type="ECO:0000256" key="1">
    <source>
        <dbReference type="ARBA" id="ARBA00004906"/>
    </source>
</evidence>
<keyword evidence="8" id="KW-1185">Reference proteome</keyword>
<comment type="caution">
    <text evidence="7">The sequence shown here is derived from an EMBL/GenBank/DDBJ whole genome shotgun (WGS) entry which is preliminary data.</text>
</comment>
<evidence type="ECO:0000256" key="3">
    <source>
        <dbReference type="ARBA" id="ARBA00022786"/>
    </source>
</evidence>
<dbReference type="PANTHER" id="PTHR22990">
    <property type="entry name" value="F-BOX ONLY PROTEIN"/>
    <property type="match status" value="1"/>
</dbReference>
<sequence>MKFLKNVSIVTILILTFFILMQNPVDAAVLTVSAENGNYSLIQDAINNANSGDTILVYPGTYHENVDVAKQLNIMSTDGAELTHVIAASADNHVFNVTADGVTIDGFYVSGFTGHSKAGIYLDSSNNTVTNVNAVNNTWGIYLDSCRNNIVTHNNVANNSYDGIIPYYSTNITLTNNIAANNKFGIRIYHSTNNTLTDNIATSNSYWGIILVDSNDNTLVNNTAKDNSDGIELSSSSDNILVNNRAVDNSEDGIYLFYTSNNNMLKGNIASNNANNGIKLYSSFYNKIVDNSVSNNGEYGIYVYSSLDNIIYNNFFKNTANYRIYEPLSYCPTINEWNVNKTAGTNIVGGPYLGGNYWARPDGKGFSQRCTDADGDGICDIRYSLYGSMYNIDYLPLASWSTGDVMPVASFSSNVTSGYTPLSVAFTDISINADAYEWDFGDGSISTDKNPIHVFTNVGTYSVSLTVFNGSKSDIAIQTITVNEPVSNLPVASFTTDVVEGTVPLTVEFTDTSANSPTAWCWDFDNDGIIDSTDQNPVYTFASIGSYDVTLKVTNSDGEGNSDVTTIAVYPQTHYTGNRIWDENAGQSTIYTWDARSFSGFFYDLDSGLSSETMTIHNINRSLGEGDIVYQTRPIETDFEHNDWGSCQLISFMAETYFAGYTDETEIDDVEKVSMLSSGQLSRILIDNDGQKTVNESSSLKLENGYSLNIVEVDEKGNSVYVVLSKGNINLDSAIVSSNDDYVYKVDLGDVDDVATIAVHLNGIFTDNGLSGVIIEGVFQISEDYLELYDGNTYGNMELTSISSDLIEMENEDSISLYRGGIINLMNNIYLIVADDYDLRFAPSLNISENETYELRGTVSEDDTLLTWTPLNFEGFYYDIDEGIQTETLELTDISGRNIDDGDLIYTSTPASIEFEHSDWGEFQIIGFMAEKYFAGYTDDTDIDGLDEVSLLSHGCLSKLLIDDDDSFLIYSDSSLILEENYVLDITEINTSTNEIFLSLTKDGEELDNGIVSSSSDYTYSLDIGNNTNVPLIAVHFKDIIVSGEKKGVFVEGSFQISDQFVTFRDGGSFNNMEITSYSAHSIVMKNEDSIFLSKGAVVNITDNIKLRVANSSTVRYYPFIVQGNSSIDNEVIIPEEDEESDAGSSTTTTSSSGGGSGGGGGTTGEEFENIAYKDVLSEFVSKGGVTSYEFNNELNAIEYINFEASRNWGKIFSTIEMLNGKSALVNENAPDTVYCNVNIWVGKSGFSSSDNIANSVVGFKVEKEWIKDYDIAETTIRLCRYSDDEWSYLDTQKIGEDDKYVHFEASTPGFSPFAIVGTSAEKVTVEDELKATKSTIDDTSDVNEVPAEQTSTIKNWIAIGSLSILLIGGIVGYSIFRKRI</sequence>
<dbReference type="Proteomes" id="UP000019483">
    <property type="component" value="Unassembled WGS sequence"/>
</dbReference>
<dbReference type="InterPro" id="IPR051550">
    <property type="entry name" value="SCF-Subunits/Alg-Epimerases"/>
</dbReference>
<feature type="domain" description="PKD" evidence="6">
    <location>
        <begin position="490"/>
        <end position="569"/>
    </location>
</feature>
<reference evidence="7 8" key="1">
    <citation type="submission" date="2013-08" db="EMBL/GenBank/DDBJ databases">
        <authorList>
            <consortium name="DOE Joint Genome Institute"/>
            <person name="Eisen J."/>
            <person name="Huntemann M."/>
            <person name="Han J."/>
            <person name="Chen A."/>
            <person name="Kyrpides N."/>
            <person name="Mavromatis K."/>
            <person name="Markowitz V."/>
            <person name="Palaniappan K."/>
            <person name="Ivanova N."/>
            <person name="Schaumberg A."/>
            <person name="Pati A."/>
            <person name="Liolios K."/>
            <person name="Nordberg H.P."/>
            <person name="Cantor M.N."/>
            <person name="Hua S.X."/>
            <person name="Woyke T."/>
        </authorList>
    </citation>
    <scope>NUCLEOTIDE SEQUENCE [LARGE SCALE GENOMIC DNA]</scope>
    <source>
        <strain evidence="7 8">DSM 2278</strain>
    </source>
</reference>
<keyword evidence="2" id="KW-0677">Repeat</keyword>
<dbReference type="SMART" id="SM00089">
    <property type="entry name" value="PKD"/>
    <property type="match status" value="2"/>
</dbReference>
<keyword evidence="5" id="KW-1133">Transmembrane helix</keyword>
<name>W9DP82_METTI</name>
<dbReference type="InterPro" id="IPR022441">
    <property type="entry name" value="Para_beta_helix_rpt-2"/>
</dbReference>
<dbReference type="NCBIfam" id="TIGR01567">
    <property type="entry name" value="S_layer_rel_Mac"/>
    <property type="match status" value="2"/>
</dbReference>
<keyword evidence="3" id="KW-0833">Ubl conjugation pathway</keyword>
<evidence type="ECO:0000256" key="5">
    <source>
        <dbReference type="SAM" id="Phobius"/>
    </source>
</evidence>
<dbReference type="Pfam" id="PF05048">
    <property type="entry name" value="NosD"/>
    <property type="match status" value="1"/>
</dbReference>
<dbReference type="CDD" id="cd00146">
    <property type="entry name" value="PKD"/>
    <property type="match status" value="2"/>
</dbReference>
<dbReference type="InterPro" id="IPR026453">
    <property type="entry name" value="PGF_pre_PGF"/>
</dbReference>
<organism evidence="7 8">
    <name type="scientific">Methanolobus tindarius DSM 2278</name>
    <dbReference type="NCBI Taxonomy" id="1090322"/>
    <lineage>
        <taxon>Archaea</taxon>
        <taxon>Methanobacteriati</taxon>
        <taxon>Methanobacteriota</taxon>
        <taxon>Stenosarchaea group</taxon>
        <taxon>Methanomicrobia</taxon>
        <taxon>Methanosarcinales</taxon>
        <taxon>Methanosarcinaceae</taxon>
        <taxon>Methanolobus</taxon>
    </lineage>
</organism>
<dbReference type="SUPFAM" id="SSF51126">
    <property type="entry name" value="Pectin lyase-like"/>
    <property type="match status" value="2"/>
</dbReference>